<dbReference type="InterPro" id="IPR013815">
    <property type="entry name" value="ATP_grasp_subdomain_1"/>
</dbReference>
<dbReference type="InterPro" id="IPR003806">
    <property type="entry name" value="ATP-grasp_PylC-type"/>
</dbReference>
<dbReference type="Proteomes" id="UP000717364">
    <property type="component" value="Unassembled WGS sequence"/>
</dbReference>
<reference evidence="6" key="2">
    <citation type="journal article" date="2021" name="Mar. Drugs">
        <title>Genome Reduction and Secondary Metabolism of the Marine Sponge-Associated Cyanobacterium Leptothoe.</title>
        <authorList>
            <person name="Konstantinou D."/>
            <person name="Popin R.V."/>
            <person name="Fewer D.P."/>
            <person name="Sivonen K."/>
            <person name="Gkelis S."/>
        </authorList>
    </citation>
    <scope>NUCLEOTIDE SEQUENCE</scope>
    <source>
        <strain evidence="6">TAU-MAC 1115</strain>
    </source>
</reference>
<evidence type="ECO:0000256" key="3">
    <source>
        <dbReference type="ARBA" id="ARBA00022840"/>
    </source>
</evidence>
<keyword evidence="3 4" id="KW-0067">ATP-binding</keyword>
<dbReference type="GO" id="GO:0016874">
    <property type="term" value="F:ligase activity"/>
    <property type="evidence" value="ECO:0007669"/>
    <property type="project" value="UniProtKB-KW"/>
</dbReference>
<feature type="domain" description="ATP-grasp" evidence="5">
    <location>
        <begin position="119"/>
        <end position="293"/>
    </location>
</feature>
<evidence type="ECO:0000259" key="5">
    <source>
        <dbReference type="PROSITE" id="PS50975"/>
    </source>
</evidence>
<protein>
    <submittedName>
        <fullName evidence="6">ATP-grasp domain-containing protein</fullName>
    </submittedName>
</protein>
<sequence>MNLLFTSAGRRVSLIRNFKTSMEKLNIRGNIITADRKKDASACFVSDYSEQVPPVSDPTYIDVLLKICRDYEITLLIPLIDPELSLLSRHSKPFEDIGIKLLVSSPEVNKICINKRVTYDFFKSNHISTPQLYSLEELSKENNRISYPLIIKPANGSCSINVNKVHNFKELIFFLHHTQNPIIQEYISGEEYTLDILVDFEGKAKVVVPRLRMETRAGESSKGITVKNSALIEAGKKVAESLPGAIGCITAQCFLTKEGDIKFIEINPRFGGGFPLSYHAGADFPGWILAMAQGQELQVSIDEWKDGIVMLRFDDAIFTTKNKI</sequence>
<dbReference type="InterPro" id="IPR048764">
    <property type="entry name" value="PylC_N"/>
</dbReference>
<evidence type="ECO:0000256" key="2">
    <source>
        <dbReference type="ARBA" id="ARBA00022741"/>
    </source>
</evidence>
<dbReference type="Gene3D" id="3.40.50.20">
    <property type="match status" value="1"/>
</dbReference>
<dbReference type="InterPro" id="IPR011761">
    <property type="entry name" value="ATP-grasp"/>
</dbReference>
<dbReference type="EMBL" id="JADOES010000014">
    <property type="protein sequence ID" value="MBT9315652.1"/>
    <property type="molecule type" value="Genomic_DNA"/>
</dbReference>
<dbReference type="Pfam" id="PF02655">
    <property type="entry name" value="ATP-grasp_3"/>
    <property type="match status" value="1"/>
</dbReference>
<keyword evidence="2 4" id="KW-0547">Nucleotide-binding</keyword>
<dbReference type="PROSITE" id="PS50975">
    <property type="entry name" value="ATP_GRASP"/>
    <property type="match status" value="1"/>
</dbReference>
<organism evidence="6 7">
    <name type="scientific">Leptothoe spongobia TAU-MAC 1115</name>
    <dbReference type="NCBI Taxonomy" id="1967444"/>
    <lineage>
        <taxon>Bacteria</taxon>
        <taxon>Bacillati</taxon>
        <taxon>Cyanobacteriota</taxon>
        <taxon>Cyanophyceae</taxon>
        <taxon>Nodosilineales</taxon>
        <taxon>Cymatolegaceae</taxon>
        <taxon>Leptothoe</taxon>
        <taxon>Leptothoe spongobia</taxon>
    </lineage>
</organism>
<reference evidence="6" key="1">
    <citation type="submission" date="2020-11" db="EMBL/GenBank/DDBJ databases">
        <authorList>
            <person name="Konstantinou D."/>
            <person name="Gkelis S."/>
            <person name="Popin R."/>
            <person name="Fewer D."/>
            <person name="Sivonen K."/>
        </authorList>
    </citation>
    <scope>NUCLEOTIDE SEQUENCE</scope>
    <source>
        <strain evidence="6">TAU-MAC 1115</strain>
    </source>
</reference>
<dbReference type="Pfam" id="PF21360">
    <property type="entry name" value="PylC-like_N"/>
    <property type="match status" value="1"/>
</dbReference>
<name>A0A947DEJ3_9CYAN</name>
<evidence type="ECO:0000256" key="4">
    <source>
        <dbReference type="PROSITE-ProRule" id="PRU00409"/>
    </source>
</evidence>
<keyword evidence="7" id="KW-1185">Reference proteome</keyword>
<dbReference type="Gene3D" id="3.30.470.20">
    <property type="entry name" value="ATP-grasp fold, B domain"/>
    <property type="match status" value="1"/>
</dbReference>
<evidence type="ECO:0000313" key="7">
    <source>
        <dbReference type="Proteomes" id="UP000717364"/>
    </source>
</evidence>
<evidence type="ECO:0000256" key="1">
    <source>
        <dbReference type="ARBA" id="ARBA00022598"/>
    </source>
</evidence>
<dbReference type="PANTHER" id="PTHR43585:SF2">
    <property type="entry name" value="ATP-GRASP ENZYME FSQD"/>
    <property type="match status" value="1"/>
</dbReference>
<comment type="caution">
    <text evidence="6">The sequence shown here is derived from an EMBL/GenBank/DDBJ whole genome shotgun (WGS) entry which is preliminary data.</text>
</comment>
<dbReference type="RefSeq" id="WP_215608747.1">
    <property type="nucleotide sequence ID" value="NZ_JADOES010000014.1"/>
</dbReference>
<accession>A0A947DEJ3</accession>
<dbReference type="AlphaFoldDB" id="A0A947DEJ3"/>
<evidence type="ECO:0000313" key="6">
    <source>
        <dbReference type="EMBL" id="MBT9315652.1"/>
    </source>
</evidence>
<dbReference type="GO" id="GO:0005524">
    <property type="term" value="F:ATP binding"/>
    <property type="evidence" value="ECO:0007669"/>
    <property type="project" value="UniProtKB-UniRule"/>
</dbReference>
<dbReference type="InterPro" id="IPR052032">
    <property type="entry name" value="ATP-dep_AA_Ligase"/>
</dbReference>
<dbReference type="PANTHER" id="PTHR43585">
    <property type="entry name" value="FUMIPYRROLE BIOSYNTHESIS PROTEIN C"/>
    <property type="match status" value="1"/>
</dbReference>
<dbReference type="Gene3D" id="3.30.1490.20">
    <property type="entry name" value="ATP-grasp fold, A domain"/>
    <property type="match status" value="1"/>
</dbReference>
<gene>
    <name evidence="6" type="ORF">IXB50_09460</name>
</gene>
<dbReference type="SUPFAM" id="SSF56059">
    <property type="entry name" value="Glutathione synthetase ATP-binding domain-like"/>
    <property type="match status" value="1"/>
</dbReference>
<proteinExistence type="predicted"/>
<dbReference type="GO" id="GO:0046872">
    <property type="term" value="F:metal ion binding"/>
    <property type="evidence" value="ECO:0007669"/>
    <property type="project" value="InterPro"/>
</dbReference>
<keyword evidence="1" id="KW-0436">Ligase</keyword>